<organism evidence="2 3">
    <name type="scientific">Thermoflexus hugenholtzii JAD2</name>
    <dbReference type="NCBI Taxonomy" id="877466"/>
    <lineage>
        <taxon>Bacteria</taxon>
        <taxon>Bacillati</taxon>
        <taxon>Chloroflexota</taxon>
        <taxon>Thermoflexia</taxon>
        <taxon>Thermoflexales</taxon>
        <taxon>Thermoflexaceae</taxon>
        <taxon>Thermoflexus</taxon>
    </lineage>
</organism>
<evidence type="ECO:0000259" key="1">
    <source>
        <dbReference type="PROSITE" id="PS51704"/>
    </source>
</evidence>
<protein>
    <submittedName>
        <fullName evidence="2">Glycerophosphoryl diester phosphodiesterase</fullName>
    </submittedName>
</protein>
<dbReference type="Gene3D" id="3.20.20.190">
    <property type="entry name" value="Phosphatidylinositol (PI) phosphodiesterase"/>
    <property type="match status" value="1"/>
</dbReference>
<evidence type="ECO:0000313" key="3">
    <source>
        <dbReference type="Proteomes" id="UP000197025"/>
    </source>
</evidence>
<dbReference type="GO" id="GO:0006629">
    <property type="term" value="P:lipid metabolic process"/>
    <property type="evidence" value="ECO:0007669"/>
    <property type="project" value="InterPro"/>
</dbReference>
<dbReference type="InParanoid" id="A0A212QW97"/>
<reference evidence="3" key="1">
    <citation type="submission" date="2017-06" db="EMBL/GenBank/DDBJ databases">
        <authorList>
            <person name="Varghese N."/>
            <person name="Submissions S."/>
        </authorList>
    </citation>
    <scope>NUCLEOTIDE SEQUENCE [LARGE SCALE GENOMIC DNA]</scope>
    <source>
        <strain evidence="3">JAD2</strain>
    </source>
</reference>
<dbReference type="FunCoup" id="A0A212QW97">
    <property type="interactions" value="201"/>
</dbReference>
<dbReference type="InterPro" id="IPR030395">
    <property type="entry name" value="GP_PDE_dom"/>
</dbReference>
<evidence type="ECO:0000313" key="2">
    <source>
        <dbReference type="EMBL" id="SNB64020.1"/>
    </source>
</evidence>
<dbReference type="InterPro" id="IPR017946">
    <property type="entry name" value="PLC-like_Pdiesterase_TIM-brl"/>
</dbReference>
<dbReference type="OrthoDB" id="384721at2"/>
<dbReference type="PROSITE" id="PS51704">
    <property type="entry name" value="GP_PDE"/>
    <property type="match status" value="1"/>
</dbReference>
<name>A0A212QW97_9CHLR</name>
<gene>
    <name evidence="2" type="ORF">SAMN02746019_00007630</name>
</gene>
<keyword evidence="3" id="KW-1185">Reference proteome</keyword>
<feature type="domain" description="GP-PDE" evidence="1">
    <location>
        <begin position="19"/>
        <end position="257"/>
    </location>
</feature>
<dbReference type="Pfam" id="PF03009">
    <property type="entry name" value="GDPD"/>
    <property type="match status" value="1"/>
</dbReference>
<proteinExistence type="predicted"/>
<dbReference type="Proteomes" id="UP000197025">
    <property type="component" value="Unassembled WGS sequence"/>
</dbReference>
<sequence length="260" mass="29405">MAHILLPEAVVTFFRADRPLILAHRGASRIAPENTLAAFRLALEQGADGLELDVQLSRDGVPVVFHDSELSRTTDGRGRISEKTLAELRTLDAGKWFDPRFAGERIPTLEEVFEAFGDRALYNIELKAFGVRDDGLVRAVVACVRRYGLVHRTLLSSFNPLTLRRAWRLAPEIPRGLLVDLDLPLPLRRAWLAFLVPHQARHLSFRMIDERTVSWCRRRGLAVVAWTVNDLQEAERLIRLRVDALITDDPALLVRLLGAQ</sequence>
<dbReference type="PANTHER" id="PTHR46211:SF14">
    <property type="entry name" value="GLYCEROPHOSPHODIESTER PHOSPHODIESTERASE"/>
    <property type="match status" value="1"/>
</dbReference>
<dbReference type="SUPFAM" id="SSF51695">
    <property type="entry name" value="PLC-like phosphodiesterases"/>
    <property type="match status" value="1"/>
</dbReference>
<accession>A0A212QW97</accession>
<dbReference type="EMBL" id="FYEK01000027">
    <property type="protein sequence ID" value="SNB64020.1"/>
    <property type="molecule type" value="Genomic_DNA"/>
</dbReference>
<dbReference type="AlphaFoldDB" id="A0A212QW97"/>
<dbReference type="PANTHER" id="PTHR46211">
    <property type="entry name" value="GLYCEROPHOSPHORYL DIESTER PHOSPHODIESTERASE"/>
    <property type="match status" value="1"/>
</dbReference>
<dbReference type="GO" id="GO:0008081">
    <property type="term" value="F:phosphoric diester hydrolase activity"/>
    <property type="evidence" value="ECO:0007669"/>
    <property type="project" value="InterPro"/>
</dbReference>
<dbReference type="PROSITE" id="PS50007">
    <property type="entry name" value="PIPLC_X_DOMAIN"/>
    <property type="match status" value="1"/>
</dbReference>